<proteinExistence type="predicted"/>
<gene>
    <name evidence="2" type="ORF">BpHYR1_001728</name>
</gene>
<keyword evidence="1" id="KW-0812">Transmembrane</keyword>
<sequence>MGGQLFDWSHIQQDPKKHAFFCSYLISLFIEKLFFVYVFNLLALDRDLAYWTTLYYDYRRSFLARTTFLKLKFKQVLIKN</sequence>
<evidence type="ECO:0000256" key="1">
    <source>
        <dbReference type="SAM" id="Phobius"/>
    </source>
</evidence>
<name>A0A3M7PXT1_BRAPC</name>
<comment type="caution">
    <text evidence="2">The sequence shown here is derived from an EMBL/GenBank/DDBJ whole genome shotgun (WGS) entry which is preliminary data.</text>
</comment>
<reference evidence="2 3" key="1">
    <citation type="journal article" date="2018" name="Sci. Rep.">
        <title>Genomic signatures of local adaptation to the degree of environmental predictability in rotifers.</title>
        <authorList>
            <person name="Franch-Gras L."/>
            <person name="Hahn C."/>
            <person name="Garcia-Roger E.M."/>
            <person name="Carmona M.J."/>
            <person name="Serra M."/>
            <person name="Gomez A."/>
        </authorList>
    </citation>
    <scope>NUCLEOTIDE SEQUENCE [LARGE SCALE GENOMIC DNA]</scope>
    <source>
        <strain evidence="2">HYR1</strain>
    </source>
</reference>
<organism evidence="2 3">
    <name type="scientific">Brachionus plicatilis</name>
    <name type="common">Marine rotifer</name>
    <name type="synonym">Brachionus muelleri</name>
    <dbReference type="NCBI Taxonomy" id="10195"/>
    <lineage>
        <taxon>Eukaryota</taxon>
        <taxon>Metazoa</taxon>
        <taxon>Spiralia</taxon>
        <taxon>Gnathifera</taxon>
        <taxon>Rotifera</taxon>
        <taxon>Eurotatoria</taxon>
        <taxon>Monogononta</taxon>
        <taxon>Pseudotrocha</taxon>
        <taxon>Ploima</taxon>
        <taxon>Brachionidae</taxon>
        <taxon>Brachionus</taxon>
    </lineage>
</organism>
<keyword evidence="1" id="KW-1133">Transmembrane helix</keyword>
<dbReference type="EMBL" id="REGN01008282">
    <property type="protein sequence ID" value="RNA03966.1"/>
    <property type="molecule type" value="Genomic_DNA"/>
</dbReference>
<dbReference type="Proteomes" id="UP000276133">
    <property type="component" value="Unassembled WGS sequence"/>
</dbReference>
<keyword evidence="3" id="KW-1185">Reference proteome</keyword>
<keyword evidence="1" id="KW-0472">Membrane</keyword>
<accession>A0A3M7PXT1</accession>
<protein>
    <submittedName>
        <fullName evidence="2">Uncharacterized protein</fullName>
    </submittedName>
</protein>
<evidence type="ECO:0000313" key="3">
    <source>
        <dbReference type="Proteomes" id="UP000276133"/>
    </source>
</evidence>
<evidence type="ECO:0000313" key="2">
    <source>
        <dbReference type="EMBL" id="RNA03966.1"/>
    </source>
</evidence>
<feature type="transmembrane region" description="Helical" evidence="1">
    <location>
        <begin position="21"/>
        <end position="44"/>
    </location>
</feature>
<dbReference type="AlphaFoldDB" id="A0A3M7PXT1"/>